<comment type="caution">
    <text evidence="2">The sequence shown here is derived from an EMBL/GenBank/DDBJ whole genome shotgun (WGS) entry which is preliminary data.</text>
</comment>
<proteinExistence type="predicted"/>
<gene>
    <name evidence="2" type="ORF">Pmani_040025</name>
</gene>
<organism evidence="2 3">
    <name type="scientific">Petrolisthes manimaculis</name>
    <dbReference type="NCBI Taxonomy" id="1843537"/>
    <lineage>
        <taxon>Eukaryota</taxon>
        <taxon>Metazoa</taxon>
        <taxon>Ecdysozoa</taxon>
        <taxon>Arthropoda</taxon>
        <taxon>Crustacea</taxon>
        <taxon>Multicrustacea</taxon>
        <taxon>Malacostraca</taxon>
        <taxon>Eumalacostraca</taxon>
        <taxon>Eucarida</taxon>
        <taxon>Decapoda</taxon>
        <taxon>Pleocyemata</taxon>
        <taxon>Anomura</taxon>
        <taxon>Galatheoidea</taxon>
        <taxon>Porcellanidae</taxon>
        <taxon>Petrolisthes</taxon>
    </lineage>
</organism>
<reference evidence="2" key="1">
    <citation type="submission" date="2023-11" db="EMBL/GenBank/DDBJ databases">
        <title>Genome assemblies of two species of porcelain crab, Petrolisthes cinctipes and Petrolisthes manimaculis (Anomura: Porcellanidae).</title>
        <authorList>
            <person name="Angst P."/>
        </authorList>
    </citation>
    <scope>NUCLEOTIDE SEQUENCE</scope>
    <source>
        <strain evidence="2">PB745_02</strain>
        <tissue evidence="2">Gill</tissue>
    </source>
</reference>
<feature type="compositionally biased region" description="Basic and acidic residues" evidence="1">
    <location>
        <begin position="10"/>
        <end position="26"/>
    </location>
</feature>
<name>A0AAE1NCJ3_9EUCA</name>
<sequence>MGAFQSKPEPQSEKRTWWWDDKKDQTEPAVPETKSRWLGGKKVDNEPPMTNQPEDGKKWWMWGETTDEPEQKWWWMRGETKYEALEEPKQKKR</sequence>
<protein>
    <submittedName>
        <fullName evidence="2">Uncharacterized protein</fullName>
    </submittedName>
</protein>
<dbReference type="EMBL" id="JAWZYT010007248">
    <property type="protein sequence ID" value="KAK4286887.1"/>
    <property type="molecule type" value="Genomic_DNA"/>
</dbReference>
<dbReference type="Proteomes" id="UP001292094">
    <property type="component" value="Unassembled WGS sequence"/>
</dbReference>
<evidence type="ECO:0000313" key="3">
    <source>
        <dbReference type="Proteomes" id="UP001292094"/>
    </source>
</evidence>
<evidence type="ECO:0000313" key="2">
    <source>
        <dbReference type="EMBL" id="KAK4286887.1"/>
    </source>
</evidence>
<feature type="region of interest" description="Disordered" evidence="1">
    <location>
        <begin position="1"/>
        <end position="58"/>
    </location>
</feature>
<evidence type="ECO:0000256" key="1">
    <source>
        <dbReference type="SAM" id="MobiDB-lite"/>
    </source>
</evidence>
<keyword evidence="3" id="KW-1185">Reference proteome</keyword>
<accession>A0AAE1NCJ3</accession>
<dbReference type="AlphaFoldDB" id="A0AAE1NCJ3"/>